<evidence type="ECO:0000256" key="2">
    <source>
        <dbReference type="SAM" id="SignalP"/>
    </source>
</evidence>
<dbReference type="EMBL" id="JANFNH010000038">
    <property type="protein sequence ID" value="MCQ4045206.1"/>
    <property type="molecule type" value="Genomic_DNA"/>
</dbReference>
<feature type="signal peptide" evidence="2">
    <location>
        <begin position="1"/>
        <end position="24"/>
    </location>
</feature>
<feature type="region of interest" description="Disordered" evidence="1">
    <location>
        <begin position="84"/>
        <end position="103"/>
    </location>
</feature>
<feature type="region of interest" description="Disordered" evidence="1">
    <location>
        <begin position="200"/>
        <end position="229"/>
    </location>
</feature>
<dbReference type="Proteomes" id="UP001206206">
    <property type="component" value="Unassembled WGS sequence"/>
</dbReference>
<reference evidence="3 4" key="1">
    <citation type="submission" date="2022-06" db="EMBL/GenBank/DDBJ databases">
        <title>Draft genome sequence of type strain Streptomyces rubrisoli DSM 42083.</title>
        <authorList>
            <person name="Duangmal K."/>
            <person name="Klaysubun C."/>
        </authorList>
    </citation>
    <scope>NUCLEOTIDE SEQUENCE [LARGE SCALE GENOMIC DNA]</scope>
    <source>
        <strain evidence="3 4">DSM 42083</strain>
    </source>
</reference>
<evidence type="ECO:0000313" key="4">
    <source>
        <dbReference type="Proteomes" id="UP001206206"/>
    </source>
</evidence>
<dbReference type="RefSeq" id="WP_255931331.1">
    <property type="nucleotide sequence ID" value="NZ_JANFNH010000038.1"/>
</dbReference>
<feature type="compositionally biased region" description="Polar residues" evidence="1">
    <location>
        <begin position="84"/>
        <end position="95"/>
    </location>
</feature>
<keyword evidence="4" id="KW-1185">Reference proteome</keyword>
<protein>
    <submittedName>
        <fullName evidence="3">DUF3558 domain-containing protein</fullName>
    </submittedName>
</protein>
<organism evidence="3 4">
    <name type="scientific">Streptantibioticus rubrisoli</name>
    <dbReference type="NCBI Taxonomy" id="1387313"/>
    <lineage>
        <taxon>Bacteria</taxon>
        <taxon>Bacillati</taxon>
        <taxon>Actinomycetota</taxon>
        <taxon>Actinomycetes</taxon>
        <taxon>Kitasatosporales</taxon>
        <taxon>Streptomycetaceae</taxon>
        <taxon>Streptantibioticus</taxon>
    </lineage>
</organism>
<comment type="caution">
    <text evidence="3">The sequence shown here is derived from an EMBL/GenBank/DDBJ whole genome shotgun (WGS) entry which is preliminary data.</text>
</comment>
<feature type="compositionally biased region" description="Basic and acidic residues" evidence="1">
    <location>
        <begin position="204"/>
        <end position="217"/>
    </location>
</feature>
<sequence length="229" mass="23733">MHRPAAPHLARLIACAAVPVMLLAGCSSGSGSSAKSQQGQAGSSASGSSSSAASSSLAPAKYKTLPDSCKAMSQDTVNHLVQSAKNPDGTAANSNDPKDRGGCSWNGLEGYQFRYLDDSFQRFDSIPTTSAENQAKSAFQQAVQTTTGKATSPKTTQLSGLGDSATLITWDDKKGDDPYHNATVVARSANVVLVVDFNGAGMQGDDKPKADEMDKDTQQAAKEALASLK</sequence>
<feature type="chain" id="PRO_5045446263" evidence="2">
    <location>
        <begin position="25"/>
        <end position="229"/>
    </location>
</feature>
<proteinExistence type="predicted"/>
<gene>
    <name evidence="3" type="ORF">NON19_25025</name>
</gene>
<evidence type="ECO:0000313" key="3">
    <source>
        <dbReference type="EMBL" id="MCQ4045206.1"/>
    </source>
</evidence>
<accession>A0ABT1PIK7</accession>
<dbReference type="PROSITE" id="PS51257">
    <property type="entry name" value="PROKAR_LIPOPROTEIN"/>
    <property type="match status" value="1"/>
</dbReference>
<feature type="region of interest" description="Disordered" evidence="1">
    <location>
        <begin position="32"/>
        <end position="53"/>
    </location>
</feature>
<keyword evidence="2" id="KW-0732">Signal</keyword>
<evidence type="ECO:0000256" key="1">
    <source>
        <dbReference type="SAM" id="MobiDB-lite"/>
    </source>
</evidence>
<name>A0ABT1PIK7_9ACTN</name>